<gene>
    <name evidence="1" type="ORF">K503DRAFT_21353</name>
</gene>
<dbReference type="AlphaFoldDB" id="A0A1B7N5K7"/>
<dbReference type="EMBL" id="KV448222">
    <property type="protein sequence ID" value="OAX40144.1"/>
    <property type="molecule type" value="Genomic_DNA"/>
</dbReference>
<proteinExistence type="predicted"/>
<organism evidence="1 2">
    <name type="scientific">Rhizopogon vinicolor AM-OR11-026</name>
    <dbReference type="NCBI Taxonomy" id="1314800"/>
    <lineage>
        <taxon>Eukaryota</taxon>
        <taxon>Fungi</taxon>
        <taxon>Dikarya</taxon>
        <taxon>Basidiomycota</taxon>
        <taxon>Agaricomycotina</taxon>
        <taxon>Agaricomycetes</taxon>
        <taxon>Agaricomycetidae</taxon>
        <taxon>Boletales</taxon>
        <taxon>Suillineae</taxon>
        <taxon>Rhizopogonaceae</taxon>
        <taxon>Rhizopogon</taxon>
    </lineage>
</organism>
<evidence type="ECO:0000313" key="1">
    <source>
        <dbReference type="EMBL" id="OAX40144.1"/>
    </source>
</evidence>
<reference evidence="1 2" key="1">
    <citation type="submission" date="2016-06" db="EMBL/GenBank/DDBJ databases">
        <title>Comparative genomics of the ectomycorrhizal sister species Rhizopogon vinicolor and Rhizopogon vesiculosus (Basidiomycota: Boletales) reveals a divergence of the mating type B locus.</title>
        <authorList>
            <consortium name="DOE Joint Genome Institute"/>
            <person name="Mujic A.B."/>
            <person name="Kuo A."/>
            <person name="Tritt A."/>
            <person name="Lipzen A."/>
            <person name="Chen C."/>
            <person name="Johnson J."/>
            <person name="Sharma A."/>
            <person name="Barry K."/>
            <person name="Grigoriev I.V."/>
            <person name="Spatafora J.W."/>
        </authorList>
    </citation>
    <scope>NUCLEOTIDE SEQUENCE [LARGE SCALE GENOMIC DNA]</scope>
    <source>
        <strain evidence="1 2">AM-OR11-026</strain>
    </source>
</reference>
<dbReference type="InParanoid" id="A0A1B7N5K7"/>
<sequence>MIAWFASCKIDVLLSVETDFASAGAVHILNLSYPRTVIFSLQEILNAPRAVVKLFEDFGIQMHETITRRHVTMTGPTPKMRMPRLSRSGFL</sequence>
<evidence type="ECO:0000313" key="2">
    <source>
        <dbReference type="Proteomes" id="UP000092154"/>
    </source>
</evidence>
<dbReference type="Proteomes" id="UP000092154">
    <property type="component" value="Unassembled WGS sequence"/>
</dbReference>
<name>A0A1B7N5K7_9AGAM</name>
<keyword evidence="2" id="KW-1185">Reference proteome</keyword>
<accession>A0A1B7N5K7</accession>
<protein>
    <submittedName>
        <fullName evidence="1">Uncharacterized protein</fullName>
    </submittedName>
</protein>